<reference evidence="8" key="1">
    <citation type="submission" date="2021-04" db="EMBL/GenBank/DDBJ databases">
        <authorList>
            <person name="Rodrigo-Torres L."/>
            <person name="Arahal R. D."/>
            <person name="Lucena T."/>
        </authorList>
    </citation>
    <scope>NUCLEOTIDE SEQUENCE</scope>
    <source>
        <strain evidence="8">AS29M-1</strain>
    </source>
</reference>
<dbReference type="InterPro" id="IPR001525">
    <property type="entry name" value="C5_MeTfrase"/>
</dbReference>
<protein>
    <recommendedName>
        <fullName evidence="1">DNA (cytosine-5-)-methyltransferase</fullName>
        <ecNumber evidence="1">2.1.1.37</ecNumber>
    </recommendedName>
</protein>
<comment type="catalytic activity">
    <reaction evidence="6">
        <text>a 2'-deoxycytidine in DNA + S-adenosyl-L-methionine = a 5-methyl-2'-deoxycytidine in DNA + S-adenosyl-L-homocysteine + H(+)</text>
        <dbReference type="Rhea" id="RHEA:13681"/>
        <dbReference type="Rhea" id="RHEA-COMP:11369"/>
        <dbReference type="Rhea" id="RHEA-COMP:11370"/>
        <dbReference type="ChEBI" id="CHEBI:15378"/>
        <dbReference type="ChEBI" id="CHEBI:57856"/>
        <dbReference type="ChEBI" id="CHEBI:59789"/>
        <dbReference type="ChEBI" id="CHEBI:85452"/>
        <dbReference type="ChEBI" id="CHEBI:85454"/>
        <dbReference type="EC" id="2.1.1.37"/>
    </reaction>
</comment>
<dbReference type="GO" id="GO:0009307">
    <property type="term" value="P:DNA restriction-modification system"/>
    <property type="evidence" value="ECO:0007669"/>
    <property type="project" value="UniProtKB-KW"/>
</dbReference>
<dbReference type="KEGG" id="ptan:CRYO30217_03481"/>
<sequence>MKRPINVLSLFDGISVAQLALNQLNIRINQYFASEIDNNAIKVTQHHFPGTIQLGDVRSITDEVIQSLPPIDLMVFGSPCQDLSNMNKNRKGLEGEKSGLFYEALRILEAVKPKYWLMENVGSMSKKDRKIITKLLGVEPLAINSNLTSSQNRNRLYWTNIPNVQVPQDRKIILQSIVEGGFVDRRKSNAVLTKNIPHTVAGLKRYLTKSIGGVVFLDKSFAYGSKEDKLEILEQHNNESVKQLFRPFTVTELERLQTLPDNYTSCVLKKTASHHTIGNGFTVETIKHILSYADFNSIDNER</sequence>
<feature type="active site" evidence="7">
    <location>
        <position position="80"/>
    </location>
</feature>
<evidence type="ECO:0000256" key="7">
    <source>
        <dbReference type="PROSITE-ProRule" id="PRU01016"/>
    </source>
</evidence>
<dbReference type="Proteomes" id="UP000683507">
    <property type="component" value="Chromosome"/>
</dbReference>
<dbReference type="REBASE" id="501997">
    <property type="entry name" value="M.Cba30217ORF3481P"/>
</dbReference>
<keyword evidence="4 7" id="KW-0949">S-adenosyl-L-methionine</keyword>
<keyword evidence="5" id="KW-0680">Restriction system</keyword>
<evidence type="ECO:0000256" key="4">
    <source>
        <dbReference type="ARBA" id="ARBA00022691"/>
    </source>
</evidence>
<keyword evidence="2 7" id="KW-0489">Methyltransferase</keyword>
<evidence type="ECO:0000256" key="5">
    <source>
        <dbReference type="ARBA" id="ARBA00022747"/>
    </source>
</evidence>
<evidence type="ECO:0000313" key="8">
    <source>
        <dbReference type="EMBL" id="CAG5087432.1"/>
    </source>
</evidence>
<dbReference type="RefSeq" id="WP_258543653.1">
    <property type="nucleotide sequence ID" value="NZ_OU015584.1"/>
</dbReference>
<dbReference type="EMBL" id="OU015584">
    <property type="protein sequence ID" value="CAG5087432.1"/>
    <property type="molecule type" value="Genomic_DNA"/>
</dbReference>
<dbReference type="PANTHER" id="PTHR23068">
    <property type="entry name" value="DNA CYTOSINE-5- -METHYLTRANSFERASE 3-RELATED"/>
    <property type="match status" value="1"/>
</dbReference>
<comment type="similarity">
    <text evidence="7">Belongs to the class I-like SAM-binding methyltransferase superfamily. C5-methyltransferase family.</text>
</comment>
<evidence type="ECO:0000256" key="2">
    <source>
        <dbReference type="ARBA" id="ARBA00022603"/>
    </source>
</evidence>
<gene>
    <name evidence="8" type="primary">hpaIIM</name>
    <name evidence="8" type="ORF">CRYO30217_03481</name>
</gene>
<dbReference type="InterPro" id="IPR050390">
    <property type="entry name" value="C5-Methyltransferase"/>
</dbReference>
<dbReference type="PANTHER" id="PTHR23068:SF25">
    <property type="entry name" value="DNA (CYTOSINE-5)-METHYLTRANSFERASE DRM2"/>
    <property type="match status" value="1"/>
</dbReference>
<organism evidence="8 9">
    <name type="scientific">Parvicella tangerina</name>
    <dbReference type="NCBI Taxonomy" id="2829795"/>
    <lineage>
        <taxon>Bacteria</taxon>
        <taxon>Pseudomonadati</taxon>
        <taxon>Bacteroidota</taxon>
        <taxon>Flavobacteriia</taxon>
        <taxon>Flavobacteriales</taxon>
        <taxon>Parvicellaceae</taxon>
        <taxon>Parvicella</taxon>
    </lineage>
</organism>
<dbReference type="Pfam" id="PF00145">
    <property type="entry name" value="DNA_methylase"/>
    <property type="match status" value="2"/>
</dbReference>
<dbReference type="EC" id="2.1.1.37" evidence="1"/>
<dbReference type="PROSITE" id="PS51679">
    <property type="entry name" value="SAM_MT_C5"/>
    <property type="match status" value="1"/>
</dbReference>
<dbReference type="GO" id="GO:0032259">
    <property type="term" value="P:methylation"/>
    <property type="evidence" value="ECO:0007669"/>
    <property type="project" value="UniProtKB-KW"/>
</dbReference>
<evidence type="ECO:0000313" key="9">
    <source>
        <dbReference type="Proteomes" id="UP000683507"/>
    </source>
</evidence>
<evidence type="ECO:0000256" key="6">
    <source>
        <dbReference type="ARBA" id="ARBA00047422"/>
    </source>
</evidence>
<evidence type="ECO:0000256" key="3">
    <source>
        <dbReference type="ARBA" id="ARBA00022679"/>
    </source>
</evidence>
<proteinExistence type="inferred from homology"/>
<keyword evidence="9" id="KW-1185">Reference proteome</keyword>
<dbReference type="InterPro" id="IPR029063">
    <property type="entry name" value="SAM-dependent_MTases_sf"/>
</dbReference>
<evidence type="ECO:0000256" key="1">
    <source>
        <dbReference type="ARBA" id="ARBA00011975"/>
    </source>
</evidence>
<dbReference type="AlphaFoldDB" id="A0A916JQK4"/>
<accession>A0A916JQK4</accession>
<keyword evidence="3 7" id="KW-0808">Transferase</keyword>
<dbReference type="Gene3D" id="3.40.50.150">
    <property type="entry name" value="Vaccinia Virus protein VP39"/>
    <property type="match status" value="1"/>
</dbReference>
<dbReference type="SUPFAM" id="SSF53335">
    <property type="entry name" value="S-adenosyl-L-methionine-dependent methyltransferases"/>
    <property type="match status" value="1"/>
</dbReference>
<name>A0A916JQK4_9FLAO</name>
<dbReference type="GO" id="GO:0003886">
    <property type="term" value="F:DNA (cytosine-5-)-methyltransferase activity"/>
    <property type="evidence" value="ECO:0007669"/>
    <property type="project" value="UniProtKB-EC"/>
</dbReference>